<dbReference type="AlphaFoldDB" id="A0AAE0G7F4"/>
<dbReference type="EMBL" id="LGRX02008685">
    <property type="protein sequence ID" value="KAK3272992.1"/>
    <property type="molecule type" value="Genomic_DNA"/>
</dbReference>
<accession>A0AAE0G7F4</accession>
<keyword evidence="4" id="KW-1185">Reference proteome</keyword>
<protein>
    <recommendedName>
        <fullName evidence="2">J domain-containing protein</fullName>
    </recommendedName>
</protein>
<feature type="region of interest" description="Disordered" evidence="1">
    <location>
        <begin position="158"/>
        <end position="258"/>
    </location>
</feature>
<comment type="caution">
    <text evidence="3">The sequence shown here is derived from an EMBL/GenBank/DDBJ whole genome shotgun (WGS) entry which is preliminary data.</text>
</comment>
<dbReference type="Gene3D" id="1.10.287.110">
    <property type="entry name" value="DnaJ domain"/>
    <property type="match status" value="1"/>
</dbReference>
<name>A0AAE0G7F4_9CHLO</name>
<feature type="domain" description="J" evidence="2">
    <location>
        <begin position="8"/>
        <end position="81"/>
    </location>
</feature>
<evidence type="ECO:0000313" key="4">
    <source>
        <dbReference type="Proteomes" id="UP001190700"/>
    </source>
</evidence>
<organism evidence="3 4">
    <name type="scientific">Cymbomonas tetramitiformis</name>
    <dbReference type="NCBI Taxonomy" id="36881"/>
    <lineage>
        <taxon>Eukaryota</taxon>
        <taxon>Viridiplantae</taxon>
        <taxon>Chlorophyta</taxon>
        <taxon>Pyramimonadophyceae</taxon>
        <taxon>Pyramimonadales</taxon>
        <taxon>Pyramimonadaceae</taxon>
        <taxon>Cymbomonas</taxon>
    </lineage>
</organism>
<evidence type="ECO:0000259" key="2">
    <source>
        <dbReference type="PROSITE" id="PS50076"/>
    </source>
</evidence>
<dbReference type="Pfam" id="PF00226">
    <property type="entry name" value="DnaJ"/>
    <property type="match status" value="1"/>
</dbReference>
<feature type="compositionally biased region" description="Polar residues" evidence="1">
    <location>
        <begin position="221"/>
        <end position="232"/>
    </location>
</feature>
<sequence>MIKLSRADALASLEICAADQYKADFGNILKLQYKKLALKWHPDKNGGCQEATRRFTRLTAAFDLLTGVATSCSSRCFPQDGANCAPRTGADITSQQAPLATQENFEREVRKRQLQLKAEAKARQEARILEAQQLREAALVKPADRRVDVPHSQTFHREAALEKEFQNRVPASLSKSSDRQAGLQKQSHQKGTLQPNQVLPGGTMSPNTLKQREAGAEKQLQESNLPCNQFQRQQSKVESKESSSYTHSRQPPACEGSDAINGGKQAWCSQKIASTTRVQPRCSATSPSSLNSMDLLEEMHTTEDDLHVLHDNQPAACKGCGVMLEMECGVFRPRQMYESECVVYCTINCARADGIEQ</sequence>
<evidence type="ECO:0000313" key="3">
    <source>
        <dbReference type="EMBL" id="KAK3272992.1"/>
    </source>
</evidence>
<proteinExistence type="predicted"/>
<dbReference type="PROSITE" id="PS50076">
    <property type="entry name" value="DNAJ_2"/>
    <property type="match status" value="1"/>
</dbReference>
<dbReference type="InterPro" id="IPR001623">
    <property type="entry name" value="DnaJ_domain"/>
</dbReference>
<dbReference type="InterPro" id="IPR036869">
    <property type="entry name" value="J_dom_sf"/>
</dbReference>
<gene>
    <name evidence="3" type="ORF">CYMTET_18743</name>
</gene>
<dbReference type="SUPFAM" id="SSF46565">
    <property type="entry name" value="Chaperone J-domain"/>
    <property type="match status" value="1"/>
</dbReference>
<reference evidence="3 4" key="1">
    <citation type="journal article" date="2015" name="Genome Biol. Evol.">
        <title>Comparative Genomics of a Bacterivorous Green Alga Reveals Evolutionary Causalities and Consequences of Phago-Mixotrophic Mode of Nutrition.</title>
        <authorList>
            <person name="Burns J.A."/>
            <person name="Paasch A."/>
            <person name="Narechania A."/>
            <person name="Kim E."/>
        </authorList>
    </citation>
    <scope>NUCLEOTIDE SEQUENCE [LARGE SCALE GENOMIC DNA]</scope>
    <source>
        <strain evidence="3 4">PLY_AMNH</strain>
    </source>
</reference>
<dbReference type="SMART" id="SM00271">
    <property type="entry name" value="DnaJ"/>
    <property type="match status" value="1"/>
</dbReference>
<dbReference type="CDD" id="cd06257">
    <property type="entry name" value="DnaJ"/>
    <property type="match status" value="1"/>
</dbReference>
<dbReference type="Proteomes" id="UP001190700">
    <property type="component" value="Unassembled WGS sequence"/>
</dbReference>
<feature type="compositionally biased region" description="Polar residues" evidence="1">
    <location>
        <begin position="183"/>
        <end position="197"/>
    </location>
</feature>
<evidence type="ECO:0000256" key="1">
    <source>
        <dbReference type="SAM" id="MobiDB-lite"/>
    </source>
</evidence>
<feature type="compositionally biased region" description="Basic and acidic residues" evidence="1">
    <location>
        <begin position="210"/>
        <end position="220"/>
    </location>
</feature>